<keyword evidence="1" id="KW-0328">Glycosyltransferase</keyword>
<feature type="domain" description="Glycosyl transferase family 1" evidence="2">
    <location>
        <begin position="126"/>
        <end position="273"/>
    </location>
</feature>
<reference evidence="4 5" key="1">
    <citation type="journal article" date="2024" name="Nat. Commun.">
        <title>Phylogenomics reveals the evolutionary origins of lichenization in chlorophyte algae.</title>
        <authorList>
            <person name="Puginier C."/>
            <person name="Libourel C."/>
            <person name="Otte J."/>
            <person name="Skaloud P."/>
            <person name="Haon M."/>
            <person name="Grisel S."/>
            <person name="Petersen M."/>
            <person name="Berrin J.G."/>
            <person name="Delaux P.M."/>
            <person name="Dal Grande F."/>
            <person name="Keller J."/>
        </authorList>
    </citation>
    <scope>NUCLEOTIDE SEQUENCE [LARGE SCALE GENOMIC DNA]</scope>
    <source>
        <strain evidence="4 5">SAG 2523</strain>
    </source>
</reference>
<evidence type="ECO:0000259" key="2">
    <source>
        <dbReference type="Pfam" id="PF00534"/>
    </source>
</evidence>
<dbReference type="InterPro" id="IPR050194">
    <property type="entry name" value="Glycosyltransferase_grp1"/>
</dbReference>
<dbReference type="InterPro" id="IPR028098">
    <property type="entry name" value="Glyco_trans_4-like_N"/>
</dbReference>
<dbReference type="Pfam" id="PF00534">
    <property type="entry name" value="Glycos_transf_1"/>
    <property type="match status" value="1"/>
</dbReference>
<dbReference type="GO" id="GO:0016757">
    <property type="term" value="F:glycosyltransferase activity"/>
    <property type="evidence" value="ECO:0007669"/>
    <property type="project" value="UniProtKB-KW"/>
</dbReference>
<dbReference type="EMBL" id="JALJOV010001792">
    <property type="protein sequence ID" value="KAK9840860.1"/>
    <property type="molecule type" value="Genomic_DNA"/>
</dbReference>
<gene>
    <name evidence="4" type="ORF">WJX84_009176</name>
</gene>
<dbReference type="PANTHER" id="PTHR45947:SF3">
    <property type="entry name" value="SULFOQUINOVOSYL TRANSFERASE SQD2"/>
    <property type="match status" value="1"/>
</dbReference>
<evidence type="ECO:0008006" key="6">
    <source>
        <dbReference type="Google" id="ProtNLM"/>
    </source>
</evidence>
<dbReference type="SUPFAM" id="SSF53756">
    <property type="entry name" value="UDP-Glycosyltransferase/glycogen phosphorylase"/>
    <property type="match status" value="1"/>
</dbReference>
<dbReference type="AlphaFoldDB" id="A0AAW1S4T3"/>
<dbReference type="Proteomes" id="UP001485043">
    <property type="component" value="Unassembled WGS sequence"/>
</dbReference>
<proteinExistence type="predicted"/>
<protein>
    <recommendedName>
        <fullName evidence="6">Glycosyltransferase</fullName>
    </recommendedName>
</protein>
<dbReference type="CDD" id="cd03801">
    <property type="entry name" value="GT4_PimA-like"/>
    <property type="match status" value="1"/>
</dbReference>
<sequence>METSGQKCDIVHAHEWGGALQPLAAVLAARMGKPGLRLAIEPHGGHYWSTQGGQQRPTDVMTLRIDDHERVTLNLADFVISPTAYMLAYLRQRGWTLPNNTTVIPNIVPGAHSQLSAERQKVFVWKLAFFGRLDERKGLKQFCTALDSLSSVDFPRLEVDFIGSEAKVDMLPSREYLRRRATAWDFKVNILGGLLRSEALARIKSEGTLVVFSSLVENLPFVVAEACIERVPFITFDVGGVSELFNPVENEDVIVNEVSAAGLAAKTRAVLKRGWMKTTVLSPAVVTGDASWQQWHQQLEIELPRYIEQDLDSRGHKTAVNIVNLPANPTALQLKHQICNIEPREDTILLLPQEFEEPPADDLDQLSLLGARFAHVPGVSGFIFGASLPDGRLSYATTPTYMIYHGYEALCVEDAPILIKRQTFCDTYLPEARDFHTYHSWVLALHMRQNRKSLVSYHRPTFVLRNFTTAGSGCRPDRVPRFRQISPRSAANLLAPAEEVLLAQHLAPWPKPAMSLRQGFDRFQGHRGWRYNYFDSSGEMICEPAAAAVQWHVVIK</sequence>
<comment type="caution">
    <text evidence="4">The sequence shown here is derived from an EMBL/GenBank/DDBJ whole genome shotgun (WGS) entry which is preliminary data.</text>
</comment>
<evidence type="ECO:0000259" key="3">
    <source>
        <dbReference type="Pfam" id="PF13579"/>
    </source>
</evidence>
<feature type="domain" description="Glycosyltransferase subfamily 4-like N-terminal" evidence="3">
    <location>
        <begin position="6"/>
        <end position="106"/>
    </location>
</feature>
<keyword evidence="5" id="KW-1185">Reference proteome</keyword>
<organism evidence="4 5">
    <name type="scientific">Apatococcus fuscideae</name>
    <dbReference type="NCBI Taxonomy" id="2026836"/>
    <lineage>
        <taxon>Eukaryota</taxon>
        <taxon>Viridiplantae</taxon>
        <taxon>Chlorophyta</taxon>
        <taxon>core chlorophytes</taxon>
        <taxon>Trebouxiophyceae</taxon>
        <taxon>Chlorellales</taxon>
        <taxon>Chlorellaceae</taxon>
        <taxon>Apatococcus</taxon>
    </lineage>
</organism>
<evidence type="ECO:0000313" key="4">
    <source>
        <dbReference type="EMBL" id="KAK9840860.1"/>
    </source>
</evidence>
<accession>A0AAW1S4T3</accession>
<dbReference type="Gene3D" id="3.40.50.2000">
    <property type="entry name" value="Glycogen Phosphorylase B"/>
    <property type="match status" value="2"/>
</dbReference>
<evidence type="ECO:0000313" key="5">
    <source>
        <dbReference type="Proteomes" id="UP001485043"/>
    </source>
</evidence>
<evidence type="ECO:0000256" key="1">
    <source>
        <dbReference type="ARBA" id="ARBA00022676"/>
    </source>
</evidence>
<dbReference type="PANTHER" id="PTHR45947">
    <property type="entry name" value="SULFOQUINOVOSYL TRANSFERASE SQD2"/>
    <property type="match status" value="1"/>
</dbReference>
<dbReference type="Pfam" id="PF13579">
    <property type="entry name" value="Glyco_trans_4_4"/>
    <property type="match status" value="1"/>
</dbReference>
<name>A0AAW1S4T3_9CHLO</name>
<dbReference type="InterPro" id="IPR001296">
    <property type="entry name" value="Glyco_trans_1"/>
</dbReference>
<keyword evidence="1" id="KW-0808">Transferase</keyword>